<organism evidence="2 3">
    <name type="scientific">Granulosicoccus antarcticus IMCC3135</name>
    <dbReference type="NCBI Taxonomy" id="1192854"/>
    <lineage>
        <taxon>Bacteria</taxon>
        <taxon>Pseudomonadati</taxon>
        <taxon>Pseudomonadota</taxon>
        <taxon>Gammaproteobacteria</taxon>
        <taxon>Chromatiales</taxon>
        <taxon>Granulosicoccaceae</taxon>
        <taxon>Granulosicoccus</taxon>
    </lineage>
</organism>
<feature type="signal peptide" evidence="1">
    <location>
        <begin position="1"/>
        <end position="26"/>
    </location>
</feature>
<dbReference type="Gene3D" id="1.25.40.20">
    <property type="entry name" value="Ankyrin repeat-containing domain"/>
    <property type="match status" value="1"/>
</dbReference>
<reference evidence="2 3" key="1">
    <citation type="submission" date="2016-12" db="EMBL/GenBank/DDBJ databases">
        <authorList>
            <person name="Song W.-J."/>
            <person name="Kurnit D.M."/>
        </authorList>
    </citation>
    <scope>NUCLEOTIDE SEQUENCE [LARGE SCALE GENOMIC DNA]</scope>
    <source>
        <strain evidence="2 3">IMCC3135</strain>
    </source>
</reference>
<evidence type="ECO:0000256" key="1">
    <source>
        <dbReference type="SAM" id="SignalP"/>
    </source>
</evidence>
<proteinExistence type="predicted"/>
<dbReference type="SUPFAM" id="SSF48403">
    <property type="entry name" value="Ankyrin repeat"/>
    <property type="match status" value="1"/>
</dbReference>
<dbReference type="KEGG" id="gai:IMCC3135_07005"/>
<evidence type="ECO:0008006" key="4">
    <source>
        <dbReference type="Google" id="ProtNLM"/>
    </source>
</evidence>
<name>A0A2Z2NV15_9GAMM</name>
<accession>A0A2Z2NV15</accession>
<gene>
    <name evidence="2" type="ORF">IMCC3135_07005</name>
</gene>
<dbReference type="EMBL" id="CP018632">
    <property type="protein sequence ID" value="ASJ71507.1"/>
    <property type="molecule type" value="Genomic_DNA"/>
</dbReference>
<sequence length="251" mass="28688">MFAQSWRFPVFLLLFASFMWTSSVLAEGSVDMDRKLLSRLVDKDLEGARAALEKGANPEAVLGRELADHAMCTAIDHYNSQFLELLVEYGASPNAYFDVGYPNRRTPLACSVYLWNFAAFDYLLAHGADPSVDLHKESIEKYRNWQTAFVSALSGTRYPMALKLVQLYELHPAELSQLVYTLENFSYSEAHPWNYARKALIEWTRKRVPDFNPRAAHPSPDGVSKECLFMFRDYEQGLKKGTVCPRPEDVR</sequence>
<protein>
    <recommendedName>
        <fullName evidence="4">Ankyrin repeat domain-containing protein</fullName>
    </recommendedName>
</protein>
<dbReference type="AlphaFoldDB" id="A0A2Z2NV15"/>
<dbReference type="OrthoDB" id="8453275at2"/>
<keyword evidence="1" id="KW-0732">Signal</keyword>
<dbReference type="Proteomes" id="UP000250079">
    <property type="component" value="Chromosome"/>
</dbReference>
<keyword evidence="3" id="KW-1185">Reference proteome</keyword>
<evidence type="ECO:0000313" key="2">
    <source>
        <dbReference type="EMBL" id="ASJ71507.1"/>
    </source>
</evidence>
<dbReference type="RefSeq" id="WP_157735812.1">
    <property type="nucleotide sequence ID" value="NZ_CP018632.1"/>
</dbReference>
<feature type="chain" id="PRO_5016370446" description="Ankyrin repeat domain-containing protein" evidence="1">
    <location>
        <begin position="27"/>
        <end position="251"/>
    </location>
</feature>
<evidence type="ECO:0000313" key="3">
    <source>
        <dbReference type="Proteomes" id="UP000250079"/>
    </source>
</evidence>
<dbReference type="InterPro" id="IPR036770">
    <property type="entry name" value="Ankyrin_rpt-contain_sf"/>
</dbReference>